<gene>
    <name evidence="1" type="ORF">JQS30_02770</name>
</gene>
<dbReference type="Proteomes" id="UP000662939">
    <property type="component" value="Chromosome"/>
</dbReference>
<dbReference type="EMBL" id="CP070496">
    <property type="protein sequence ID" value="QSB05866.1"/>
    <property type="molecule type" value="Genomic_DNA"/>
</dbReference>
<dbReference type="RefSeq" id="WP_213171877.1">
    <property type="nucleotide sequence ID" value="NZ_CP070496.1"/>
</dbReference>
<evidence type="ECO:0000313" key="2">
    <source>
        <dbReference type="Proteomes" id="UP000662939"/>
    </source>
</evidence>
<proteinExistence type="predicted"/>
<keyword evidence="2" id="KW-1185">Reference proteome</keyword>
<accession>A0A895XTK9</accession>
<organism evidence="1 2">
    <name type="scientific">Natronoglycomyces albus</name>
    <dbReference type="NCBI Taxonomy" id="2811108"/>
    <lineage>
        <taxon>Bacteria</taxon>
        <taxon>Bacillati</taxon>
        <taxon>Actinomycetota</taxon>
        <taxon>Actinomycetes</taxon>
        <taxon>Glycomycetales</taxon>
        <taxon>Glycomycetaceae</taxon>
        <taxon>Natronoglycomyces</taxon>
    </lineage>
</organism>
<protein>
    <submittedName>
        <fullName evidence="1">Uncharacterized protein</fullName>
    </submittedName>
</protein>
<dbReference type="KEGG" id="nav:JQS30_02770"/>
<name>A0A895XTK9_9ACTN</name>
<dbReference type="AlphaFoldDB" id="A0A895XTK9"/>
<evidence type="ECO:0000313" key="1">
    <source>
        <dbReference type="EMBL" id="QSB05866.1"/>
    </source>
</evidence>
<reference evidence="1" key="1">
    <citation type="submission" date="2021-02" db="EMBL/GenBank/DDBJ databases">
        <title>Natronoglycomyces albus gen. nov., sp. nov, a haloalkaliphilic actinobacterium from a soda solonchak soil.</title>
        <authorList>
            <person name="Sorokin D.Y."/>
            <person name="Khijniak T.V."/>
            <person name="Zakharycheva A.P."/>
            <person name="Boueva O.V."/>
            <person name="Ariskina E.V."/>
            <person name="Hahnke R.L."/>
            <person name="Bunk B."/>
            <person name="Sproer C."/>
            <person name="Schumann P."/>
            <person name="Evtushenko L.I."/>
            <person name="Kublanov I.V."/>
        </authorList>
    </citation>
    <scope>NUCLEOTIDE SEQUENCE</scope>
    <source>
        <strain evidence="1">DSM 106290</strain>
    </source>
</reference>
<sequence length="109" mass="12059">MTTSLGQALGRIVHGTKHWTPARLRARHGAEPTKAEVLAQLVQRLADLTAEVEAQPRRTVPAPSSDSTLPVQLAVMAADLERVADRLDEEQRRRVQAAIDEARTRLFDT</sequence>